<dbReference type="GO" id="GO:0005829">
    <property type="term" value="C:cytosol"/>
    <property type="evidence" value="ECO:0007669"/>
    <property type="project" value="TreeGrafter"/>
</dbReference>
<dbReference type="InterPro" id="IPR046346">
    <property type="entry name" value="Aminoacid_DH-like_N_sf"/>
</dbReference>
<dbReference type="Gene3D" id="3.40.50.10860">
    <property type="entry name" value="Leucine Dehydrogenase, chain A, domain 1"/>
    <property type="match status" value="1"/>
</dbReference>
<dbReference type="UniPathway" id="UPA00053">
    <property type="reaction ID" value="UER00087"/>
</dbReference>
<feature type="binding site" evidence="8">
    <location>
        <position position="216"/>
    </location>
    <ligand>
        <name>NADP(+)</name>
        <dbReference type="ChEBI" id="CHEBI:58349"/>
    </ligand>
</feature>
<dbReference type="PANTHER" id="PTHR21089:SF1">
    <property type="entry name" value="BIFUNCTIONAL 3-DEHYDROQUINATE DEHYDRATASE_SHIKIMATE DEHYDROGENASE, CHLOROPLASTIC"/>
    <property type="match status" value="1"/>
</dbReference>
<evidence type="ECO:0000259" key="9">
    <source>
        <dbReference type="Pfam" id="PF01488"/>
    </source>
</evidence>
<dbReference type="GO" id="GO:0050661">
    <property type="term" value="F:NADP binding"/>
    <property type="evidence" value="ECO:0007669"/>
    <property type="project" value="InterPro"/>
</dbReference>
<feature type="binding site" evidence="8">
    <location>
        <position position="246"/>
    </location>
    <ligand>
        <name>shikimate</name>
        <dbReference type="ChEBI" id="CHEBI:36208"/>
    </ligand>
</feature>
<dbReference type="AlphaFoldDB" id="A0A4D7B1S1"/>
<dbReference type="KEGG" id="pstg:E8M01_12275"/>
<dbReference type="GO" id="GO:0009423">
    <property type="term" value="P:chorismate biosynthetic process"/>
    <property type="evidence" value="ECO:0007669"/>
    <property type="project" value="UniProtKB-UniRule"/>
</dbReference>
<dbReference type="Proteomes" id="UP000298781">
    <property type="component" value="Chromosome"/>
</dbReference>
<evidence type="ECO:0000256" key="5">
    <source>
        <dbReference type="ARBA" id="ARBA00023002"/>
    </source>
</evidence>
<gene>
    <name evidence="8" type="primary">aroE</name>
    <name evidence="11" type="ORF">E8M01_12275</name>
</gene>
<feature type="binding site" evidence="8">
    <location>
        <begin position="14"/>
        <end position="16"/>
    </location>
    <ligand>
        <name>shikimate</name>
        <dbReference type="ChEBI" id="CHEBI:36208"/>
    </ligand>
</feature>
<dbReference type="InterPro" id="IPR013708">
    <property type="entry name" value="Shikimate_DH-bd_N"/>
</dbReference>
<sequence length="276" mass="29198">MKRACIVGWPVKHSRSPMIHRYWLAEHKIAGDYVQESVEPADFARFLRGLADRGYVGCNVTLPHKEAAFGLLDEVDPSAAALGAANTIWLADGRLHGTNSDVSGFLSSLDAEVPGWPDLTGHGLVLGAGGAARGIVHGLLSRRVETITVANRSLGKAEAIAAEFGPRVRAIGLNEVARALPTADLLVNTTALGMAGQPPLDLALDGLKATAIVTDIVYVPLETELIVQAAARGHRTVGGLGMLLYQAIPGFIRWFGVTPVVTRDLYDLVAADVRGS</sequence>
<dbReference type="EC" id="1.1.1.25" evidence="2 8"/>
<comment type="pathway">
    <text evidence="1 8">Metabolic intermediate biosynthesis; chorismate biosynthesis; chorismate from D-erythrose 4-phosphate and phosphoenolpyruvate: step 4/7.</text>
</comment>
<reference evidence="11 12" key="1">
    <citation type="submission" date="2019-04" db="EMBL/GenBank/DDBJ databases">
        <title>Phreatobacter aquaticus sp. nov.</title>
        <authorList>
            <person name="Choi A."/>
        </authorList>
    </citation>
    <scope>NUCLEOTIDE SEQUENCE [LARGE SCALE GENOMIC DNA]</scope>
    <source>
        <strain evidence="11 12">KCTC 52518</strain>
    </source>
</reference>
<evidence type="ECO:0000256" key="8">
    <source>
        <dbReference type="HAMAP-Rule" id="MF_00222"/>
    </source>
</evidence>
<evidence type="ECO:0000256" key="6">
    <source>
        <dbReference type="ARBA" id="ARBA00023141"/>
    </source>
</evidence>
<dbReference type="GO" id="GO:0019632">
    <property type="term" value="P:shikimate metabolic process"/>
    <property type="evidence" value="ECO:0007669"/>
    <property type="project" value="InterPro"/>
</dbReference>
<proteinExistence type="inferred from homology"/>
<dbReference type="NCBIfam" id="NF001312">
    <property type="entry name" value="PRK00258.1-4"/>
    <property type="match status" value="1"/>
</dbReference>
<evidence type="ECO:0000313" key="12">
    <source>
        <dbReference type="Proteomes" id="UP000298781"/>
    </source>
</evidence>
<comment type="similarity">
    <text evidence="8">Belongs to the shikimate dehydrogenase family.</text>
</comment>
<feature type="binding site" evidence="8">
    <location>
        <begin position="127"/>
        <end position="131"/>
    </location>
    <ligand>
        <name>NADP(+)</name>
        <dbReference type="ChEBI" id="CHEBI:58349"/>
    </ligand>
</feature>
<dbReference type="InterPro" id="IPR036291">
    <property type="entry name" value="NAD(P)-bd_dom_sf"/>
</dbReference>
<feature type="binding site" evidence="8">
    <location>
        <position position="101"/>
    </location>
    <ligand>
        <name>shikimate</name>
        <dbReference type="ChEBI" id="CHEBI:36208"/>
    </ligand>
</feature>
<feature type="binding site" evidence="8">
    <location>
        <position position="218"/>
    </location>
    <ligand>
        <name>shikimate</name>
        <dbReference type="ChEBI" id="CHEBI:36208"/>
    </ligand>
</feature>
<dbReference type="GO" id="GO:0004764">
    <property type="term" value="F:shikimate 3-dehydrogenase (NADP+) activity"/>
    <property type="evidence" value="ECO:0007669"/>
    <property type="project" value="UniProtKB-UniRule"/>
</dbReference>
<keyword evidence="4 8" id="KW-0521">NADP</keyword>
<keyword evidence="12" id="KW-1185">Reference proteome</keyword>
<dbReference type="CDD" id="cd01065">
    <property type="entry name" value="NAD_bind_Shikimate_DH"/>
    <property type="match status" value="1"/>
</dbReference>
<dbReference type="InterPro" id="IPR006151">
    <property type="entry name" value="Shikm_DH/Glu-tRNA_Rdtase"/>
</dbReference>
<evidence type="ECO:0000256" key="2">
    <source>
        <dbReference type="ARBA" id="ARBA00012962"/>
    </source>
</evidence>
<keyword evidence="5 8" id="KW-0560">Oxidoreductase</keyword>
<protein>
    <recommendedName>
        <fullName evidence="2 8">Shikimate dehydrogenase (NADP(+))</fullName>
        <shortName evidence="8">SDH</shortName>
        <ecNumber evidence="2 8">1.1.1.25</ecNumber>
    </recommendedName>
</protein>
<keyword evidence="6 8" id="KW-0057">Aromatic amino acid biosynthesis</keyword>
<keyword evidence="3 8" id="KW-0028">Amino-acid biosynthesis</keyword>
<dbReference type="Gene3D" id="3.40.50.720">
    <property type="entry name" value="NAD(P)-binding Rossmann-like Domain"/>
    <property type="match status" value="1"/>
</dbReference>
<feature type="binding site" evidence="8">
    <location>
        <position position="61"/>
    </location>
    <ligand>
        <name>shikimate</name>
        <dbReference type="ChEBI" id="CHEBI:36208"/>
    </ligand>
</feature>
<feature type="domain" description="Shikimate dehydrogenase substrate binding N-terminal" evidence="10">
    <location>
        <begin position="6"/>
        <end position="88"/>
    </location>
</feature>
<dbReference type="SUPFAM" id="SSF53223">
    <property type="entry name" value="Aminoacid dehydrogenase-like, N-terminal domain"/>
    <property type="match status" value="1"/>
</dbReference>
<comment type="catalytic activity">
    <reaction evidence="7 8">
        <text>shikimate + NADP(+) = 3-dehydroshikimate + NADPH + H(+)</text>
        <dbReference type="Rhea" id="RHEA:17737"/>
        <dbReference type="ChEBI" id="CHEBI:15378"/>
        <dbReference type="ChEBI" id="CHEBI:16630"/>
        <dbReference type="ChEBI" id="CHEBI:36208"/>
        <dbReference type="ChEBI" id="CHEBI:57783"/>
        <dbReference type="ChEBI" id="CHEBI:58349"/>
        <dbReference type="EC" id="1.1.1.25"/>
    </reaction>
</comment>
<evidence type="ECO:0000259" key="10">
    <source>
        <dbReference type="Pfam" id="PF08501"/>
    </source>
</evidence>
<dbReference type="InterPro" id="IPR011342">
    <property type="entry name" value="Shikimate_DH"/>
</dbReference>
<dbReference type="EMBL" id="CP039690">
    <property type="protein sequence ID" value="QCI64933.1"/>
    <property type="molecule type" value="Genomic_DNA"/>
</dbReference>
<accession>A0A4D7B1S1</accession>
<comment type="caution">
    <text evidence="8">Lacks conserved residue(s) required for the propagation of feature annotation.</text>
</comment>
<dbReference type="InterPro" id="IPR022893">
    <property type="entry name" value="Shikimate_DH_fam"/>
</dbReference>
<dbReference type="HAMAP" id="MF_00222">
    <property type="entry name" value="Shikimate_DH_AroE"/>
    <property type="match status" value="1"/>
</dbReference>
<evidence type="ECO:0000256" key="7">
    <source>
        <dbReference type="ARBA" id="ARBA00049442"/>
    </source>
</evidence>
<feature type="binding site" evidence="8">
    <location>
        <position position="239"/>
    </location>
    <ligand>
        <name>NADP(+)</name>
        <dbReference type="ChEBI" id="CHEBI:58349"/>
    </ligand>
</feature>
<dbReference type="NCBIfam" id="TIGR00507">
    <property type="entry name" value="aroE"/>
    <property type="match status" value="1"/>
</dbReference>
<comment type="function">
    <text evidence="8">Involved in the biosynthesis of the chorismate, which leads to the biosynthesis of aromatic amino acids. Catalyzes the reversible NADPH linked reduction of 3-dehydroshikimate (DHSA) to yield shikimate (SA).</text>
</comment>
<dbReference type="PANTHER" id="PTHR21089">
    <property type="entry name" value="SHIKIMATE DEHYDROGENASE"/>
    <property type="match status" value="1"/>
</dbReference>
<dbReference type="OrthoDB" id="9792692at2"/>
<dbReference type="Pfam" id="PF01488">
    <property type="entry name" value="Shikimate_DH"/>
    <property type="match status" value="1"/>
</dbReference>
<evidence type="ECO:0000256" key="4">
    <source>
        <dbReference type="ARBA" id="ARBA00022857"/>
    </source>
</evidence>
<dbReference type="Pfam" id="PF08501">
    <property type="entry name" value="Shikimate_dh_N"/>
    <property type="match status" value="1"/>
</dbReference>
<feature type="domain" description="Quinate/shikimate 5-dehydrogenase/glutamyl-tRNA reductase" evidence="9">
    <location>
        <begin position="124"/>
        <end position="191"/>
    </location>
</feature>
<dbReference type="SUPFAM" id="SSF51735">
    <property type="entry name" value="NAD(P)-binding Rossmann-fold domains"/>
    <property type="match status" value="1"/>
</dbReference>
<feature type="active site" description="Proton acceptor" evidence="8">
    <location>
        <position position="65"/>
    </location>
</feature>
<evidence type="ECO:0000256" key="1">
    <source>
        <dbReference type="ARBA" id="ARBA00004871"/>
    </source>
</evidence>
<name>A0A4D7B1S1_9HYPH</name>
<dbReference type="GO" id="GO:0008652">
    <property type="term" value="P:amino acid biosynthetic process"/>
    <property type="evidence" value="ECO:0007669"/>
    <property type="project" value="UniProtKB-KW"/>
</dbReference>
<feature type="binding site" evidence="8">
    <location>
        <position position="86"/>
    </location>
    <ligand>
        <name>shikimate</name>
        <dbReference type="ChEBI" id="CHEBI:36208"/>
    </ligand>
</feature>
<evidence type="ECO:0000313" key="11">
    <source>
        <dbReference type="EMBL" id="QCI64933.1"/>
    </source>
</evidence>
<organism evidence="11 12">
    <name type="scientific">Phreatobacter stygius</name>
    <dbReference type="NCBI Taxonomy" id="1940610"/>
    <lineage>
        <taxon>Bacteria</taxon>
        <taxon>Pseudomonadati</taxon>
        <taxon>Pseudomonadota</taxon>
        <taxon>Alphaproteobacteria</taxon>
        <taxon>Hyphomicrobiales</taxon>
        <taxon>Phreatobacteraceae</taxon>
        <taxon>Phreatobacter</taxon>
    </lineage>
</organism>
<dbReference type="GO" id="GO:0009073">
    <property type="term" value="P:aromatic amino acid family biosynthetic process"/>
    <property type="evidence" value="ECO:0007669"/>
    <property type="project" value="UniProtKB-KW"/>
</dbReference>
<evidence type="ECO:0000256" key="3">
    <source>
        <dbReference type="ARBA" id="ARBA00022605"/>
    </source>
</evidence>
<comment type="subunit">
    <text evidence="8">Homodimer.</text>
</comment>
<dbReference type="RefSeq" id="WP_136960384.1">
    <property type="nucleotide sequence ID" value="NZ_CP039690.1"/>
</dbReference>